<dbReference type="Proteomes" id="UP000431826">
    <property type="component" value="Unassembled WGS sequence"/>
</dbReference>
<accession>A0A640UWR8</accession>
<name>A0A640UWR8_9ACTN</name>
<evidence type="ECO:0000313" key="1">
    <source>
        <dbReference type="EMBL" id="GFE40289.1"/>
    </source>
</evidence>
<protein>
    <submittedName>
        <fullName evidence="1">Uncharacterized protein</fullName>
    </submittedName>
</protein>
<reference evidence="1 2" key="1">
    <citation type="submission" date="2019-12" db="EMBL/GenBank/DDBJ databases">
        <title>Whole genome shotgun sequence of Streptomyces tubercidicus NBRC 13090.</title>
        <authorList>
            <person name="Ichikawa N."/>
            <person name="Kimura A."/>
            <person name="Kitahashi Y."/>
            <person name="Komaki H."/>
            <person name="Tamura T."/>
        </authorList>
    </citation>
    <scope>NUCLEOTIDE SEQUENCE [LARGE SCALE GENOMIC DNA]</scope>
    <source>
        <strain evidence="1 2">NBRC 13090</strain>
    </source>
</reference>
<sequence length="77" mass="8014">MRNSEVSAPARIDAPMARAARTALPFTKIRGTTRGHAVSAGTDSGCARCEKAAAKGVFDGLGNLRRGFLDNPGRDVA</sequence>
<comment type="caution">
    <text evidence="1">The sequence shown here is derived from an EMBL/GenBank/DDBJ whole genome shotgun (WGS) entry which is preliminary data.</text>
</comment>
<keyword evidence="2" id="KW-1185">Reference proteome</keyword>
<proteinExistence type="predicted"/>
<gene>
    <name evidence="1" type="ORF">Stube_49620</name>
</gene>
<organism evidence="1 2">
    <name type="scientific">Streptomyces tubercidicus</name>
    <dbReference type="NCBI Taxonomy" id="47759"/>
    <lineage>
        <taxon>Bacteria</taxon>
        <taxon>Bacillati</taxon>
        <taxon>Actinomycetota</taxon>
        <taxon>Actinomycetes</taxon>
        <taxon>Kitasatosporales</taxon>
        <taxon>Streptomycetaceae</taxon>
        <taxon>Streptomyces</taxon>
    </lineage>
</organism>
<dbReference type="AlphaFoldDB" id="A0A640UWR8"/>
<dbReference type="EMBL" id="BLIR01000001">
    <property type="protein sequence ID" value="GFE40289.1"/>
    <property type="molecule type" value="Genomic_DNA"/>
</dbReference>
<evidence type="ECO:0000313" key="2">
    <source>
        <dbReference type="Proteomes" id="UP000431826"/>
    </source>
</evidence>